<dbReference type="KEGG" id="lrs:PX52LOC_00466"/>
<proteinExistence type="predicted"/>
<feature type="region of interest" description="Disordered" evidence="1">
    <location>
        <begin position="127"/>
        <end position="150"/>
    </location>
</feature>
<evidence type="ECO:0000256" key="1">
    <source>
        <dbReference type="SAM" id="MobiDB-lite"/>
    </source>
</evidence>
<feature type="compositionally biased region" description="Basic and acidic residues" evidence="1">
    <location>
        <begin position="220"/>
        <end position="233"/>
    </location>
</feature>
<evidence type="ECO:0008006" key="4">
    <source>
        <dbReference type="Google" id="ProtNLM"/>
    </source>
</evidence>
<feature type="compositionally biased region" description="Pro residues" evidence="1">
    <location>
        <begin position="235"/>
        <end position="244"/>
    </location>
</feature>
<dbReference type="AlphaFoldDB" id="A0A5C1A922"/>
<organism evidence="2 3">
    <name type="scientific">Limnoglobus roseus</name>
    <dbReference type="NCBI Taxonomy" id="2598579"/>
    <lineage>
        <taxon>Bacteria</taxon>
        <taxon>Pseudomonadati</taxon>
        <taxon>Planctomycetota</taxon>
        <taxon>Planctomycetia</taxon>
        <taxon>Gemmatales</taxon>
        <taxon>Gemmataceae</taxon>
        <taxon>Limnoglobus</taxon>
    </lineage>
</organism>
<dbReference type="InterPro" id="IPR011989">
    <property type="entry name" value="ARM-like"/>
</dbReference>
<protein>
    <recommendedName>
        <fullName evidence="4">HEAT repeat domain-containing protein</fullName>
    </recommendedName>
</protein>
<sequence length="699" mass="75341">MRLTLRTLLAYLDDTLPGEEAKLIGQKVAESPAAQDLIETIKKVTRRRRLSTPPSDKGSGSDANAVAEYLSDALPSEKIEDFEKRCLESDVHLAEVAACHQILTLLLSEPVRVPPTARQRMYRLVTGPESLPNKKPGSTVPVGGILPDEPLPRADDSDAAYLLGMKAFGQTESSGQRIAQLLVLGGLVVGLGLTAFAAWPRSNPSDLPPKRSNVEVAAKPADEVKPKPGENREPPAVPMPPPIEIPMDEQPAAPPPPVPMDAKPPMDLVPAAQPPKPDALPVGVLDTPDKVVLAERGGKWVRIMPAMPSVMSAERLVALPGFKASLKLEAGPVVELWGNLPDQVPIPILESSVTLHPPYDGFDADLTLHTGRIFLTTKKPTGSTIRVRCDQEVWDVTLPDDKADVVVEVTHRLVPGMMVDVDPSEKPLAAIRLAVIKGGAKLKVRYKNLPDLAANDMVFWSSKGVGFQGPTKPGPNQPPVSASVLSRTPPGANEVLAKAIQQTLTEFAEGFREPDSCRVRLAEMLAEREPGLNETIAEQSKRAIRPTIAVLGNAAIGDLPPTVDGLVDETRPRVRDAAVYGLLTLAASSPTALDQLAKLLNDKTRLSADQAQSAVRLLHGPTEAERTDPKALDQLVEYLNSPVLSIRQLAFWQLVNEVDPESRGVKSLSGFDVAAPPLARDGFVAVWKRHVEDLKKKEK</sequence>
<feature type="region of interest" description="Disordered" evidence="1">
    <location>
        <begin position="201"/>
        <end position="257"/>
    </location>
</feature>
<evidence type="ECO:0000313" key="3">
    <source>
        <dbReference type="Proteomes" id="UP000324974"/>
    </source>
</evidence>
<dbReference type="RefSeq" id="WP_149108565.1">
    <property type="nucleotide sequence ID" value="NZ_CP042425.1"/>
</dbReference>
<gene>
    <name evidence="2" type="ORF">PX52LOC_00466</name>
</gene>
<name>A0A5C1A922_9BACT</name>
<reference evidence="3" key="1">
    <citation type="submission" date="2019-08" db="EMBL/GenBank/DDBJ databases">
        <title>Limnoglobus roseus gen. nov., sp. nov., a novel freshwater planctomycete with a giant genome from the family Gemmataceae.</title>
        <authorList>
            <person name="Kulichevskaya I.S."/>
            <person name="Naumoff D.G."/>
            <person name="Miroshnikov K."/>
            <person name="Ivanova A."/>
            <person name="Philippov D.A."/>
            <person name="Hakobyan A."/>
            <person name="Rijpstra I.C."/>
            <person name="Sinninghe Damste J.S."/>
            <person name="Liesack W."/>
            <person name="Dedysh S.N."/>
        </authorList>
    </citation>
    <scope>NUCLEOTIDE SEQUENCE [LARGE SCALE GENOMIC DNA]</scope>
    <source>
        <strain evidence="3">PX52</strain>
    </source>
</reference>
<dbReference type="Gene3D" id="1.25.10.10">
    <property type="entry name" value="Leucine-rich Repeat Variant"/>
    <property type="match status" value="1"/>
</dbReference>
<dbReference type="EMBL" id="CP042425">
    <property type="protein sequence ID" value="QEL13608.1"/>
    <property type="molecule type" value="Genomic_DNA"/>
</dbReference>
<dbReference type="Proteomes" id="UP000324974">
    <property type="component" value="Chromosome"/>
</dbReference>
<evidence type="ECO:0000313" key="2">
    <source>
        <dbReference type="EMBL" id="QEL13608.1"/>
    </source>
</evidence>
<keyword evidence="3" id="KW-1185">Reference proteome</keyword>
<dbReference type="OrthoDB" id="272719at2"/>
<dbReference type="SUPFAM" id="SSF48371">
    <property type="entry name" value="ARM repeat"/>
    <property type="match status" value="1"/>
</dbReference>
<dbReference type="InterPro" id="IPR016024">
    <property type="entry name" value="ARM-type_fold"/>
</dbReference>
<accession>A0A5C1A922</accession>